<evidence type="ECO:0000313" key="9">
    <source>
        <dbReference type="Proteomes" id="UP000811619"/>
    </source>
</evidence>
<dbReference type="Pfam" id="PF04082">
    <property type="entry name" value="Fungal_trans"/>
    <property type="match status" value="1"/>
</dbReference>
<dbReference type="GO" id="GO:0008270">
    <property type="term" value="F:zinc ion binding"/>
    <property type="evidence" value="ECO:0007669"/>
    <property type="project" value="UniProtKB-KW"/>
</dbReference>
<evidence type="ECO:0000256" key="5">
    <source>
        <dbReference type="ARBA" id="ARBA00022833"/>
    </source>
</evidence>
<dbReference type="InterPro" id="IPR051059">
    <property type="entry name" value="VerF-like"/>
</dbReference>
<keyword evidence="2" id="KW-0479">Metal-binding</keyword>
<keyword evidence="3" id="KW-0677">Repeat</keyword>
<keyword evidence="4" id="KW-0863">Zinc-finger</keyword>
<keyword evidence="9" id="KW-1185">Reference proteome</keyword>
<gene>
    <name evidence="8" type="ORF">E4U42_004336</name>
</gene>
<evidence type="ECO:0000256" key="3">
    <source>
        <dbReference type="ARBA" id="ARBA00022737"/>
    </source>
</evidence>
<accession>A0A8K0J5F0</accession>
<keyword evidence="6" id="KW-0539">Nucleus</keyword>
<dbReference type="OrthoDB" id="1405595at2759"/>
<sequence length="660" mass="74477">MDSDPARGNFADWLFDAQSADDEFSDTGLPFREGGLGPAFHRDVCSDHKFSLSPSSEKLRHQLFGDYQEVFLTPQRREEILDWFREFRSRQPRFDLQMLVLLQERNETADQGSPDLPDSKEDLPGVSLIMLQDCLNSFWFTVAARVPVVHQATFSPNSCPILLLLVIVALGAACLKSQDPHGRWSEYGAFAECIMVSVRWEIMASEDMLPFATLWVAQALLLVEYYEKLYSTRQLHERALVHHASFLTLLRKGGPLIGRFGLDFESPGDGDDIPPDMVVDARTWWFRWAETQAMHRVIFVTFMMDILHAAIFGHTAIVGAHEIRLPLPCDDCLWTATTPESVRQLDANLKIYGVREVFFLDGLKRTLHGKDVNTDSFGRMILLCGVLSIGWHLNHHATDPSWLELRNAVSETREKWRELVLDAFREFPRSFDISTSDSLTDEAPGLRSLPNGPVNSAYLLVHFAHISIHADTVDLQVYGGAQRVQGRKIGGASFAAAASRLATWARQPRSRLAVLHAFKLLYRILVDPNPGKRHDPEQTPAPQYSVLMESDLHRPWIIYLSTLTIWTFVRVLGGPPENKSNAQASQPTGTAQDTYERMIRYVTPVSAMHDINDETVETLHDGLLDLLEVVTDILTGCYTDLLMEARNVLAVCKTRMPAVP</sequence>
<proteinExistence type="predicted"/>
<dbReference type="AlphaFoldDB" id="A0A8K0J5F0"/>
<dbReference type="GO" id="GO:0006351">
    <property type="term" value="P:DNA-templated transcription"/>
    <property type="evidence" value="ECO:0007669"/>
    <property type="project" value="InterPro"/>
</dbReference>
<dbReference type="Proteomes" id="UP000811619">
    <property type="component" value="Unassembled WGS sequence"/>
</dbReference>
<dbReference type="GO" id="GO:0000981">
    <property type="term" value="F:DNA-binding transcription factor activity, RNA polymerase II-specific"/>
    <property type="evidence" value="ECO:0007669"/>
    <property type="project" value="InterPro"/>
</dbReference>
<dbReference type="GO" id="GO:0000978">
    <property type="term" value="F:RNA polymerase II cis-regulatory region sequence-specific DNA binding"/>
    <property type="evidence" value="ECO:0007669"/>
    <property type="project" value="InterPro"/>
</dbReference>
<evidence type="ECO:0000256" key="4">
    <source>
        <dbReference type="ARBA" id="ARBA00022771"/>
    </source>
</evidence>
<evidence type="ECO:0000256" key="6">
    <source>
        <dbReference type="ARBA" id="ARBA00023242"/>
    </source>
</evidence>
<name>A0A8K0J5F0_9HYPO</name>
<evidence type="ECO:0000313" key="8">
    <source>
        <dbReference type="EMBL" id="KAG5925384.1"/>
    </source>
</evidence>
<feature type="domain" description="Xylanolytic transcriptional activator regulatory" evidence="7">
    <location>
        <begin position="135"/>
        <end position="410"/>
    </location>
</feature>
<reference evidence="8" key="1">
    <citation type="journal article" date="2020" name="bioRxiv">
        <title>Whole genome comparisons of ergot fungi reveals the divergence and evolution of species within the genus Claviceps are the result of varying mechanisms driving genome evolution and host range expansion.</title>
        <authorList>
            <person name="Wyka S.A."/>
            <person name="Mondo S.J."/>
            <person name="Liu M."/>
            <person name="Dettman J."/>
            <person name="Nalam V."/>
            <person name="Broders K.D."/>
        </authorList>
    </citation>
    <scope>NUCLEOTIDE SEQUENCE</scope>
    <source>
        <strain evidence="8">CCC 489</strain>
    </source>
</reference>
<dbReference type="PANTHER" id="PTHR40626:SF11">
    <property type="entry name" value="ZINC FINGER PROTEIN YPR022C"/>
    <property type="match status" value="1"/>
</dbReference>
<dbReference type="GO" id="GO:0000785">
    <property type="term" value="C:chromatin"/>
    <property type="evidence" value="ECO:0007669"/>
    <property type="project" value="TreeGrafter"/>
</dbReference>
<dbReference type="InterPro" id="IPR007219">
    <property type="entry name" value="XnlR_reg_dom"/>
</dbReference>
<evidence type="ECO:0000259" key="7">
    <source>
        <dbReference type="Pfam" id="PF04082"/>
    </source>
</evidence>
<keyword evidence="5" id="KW-0862">Zinc</keyword>
<protein>
    <recommendedName>
        <fullName evidence="7">Xylanolytic transcriptional activator regulatory domain-containing protein</fullName>
    </recommendedName>
</protein>
<organism evidence="8 9">
    <name type="scientific">Claviceps africana</name>
    <dbReference type="NCBI Taxonomy" id="83212"/>
    <lineage>
        <taxon>Eukaryota</taxon>
        <taxon>Fungi</taxon>
        <taxon>Dikarya</taxon>
        <taxon>Ascomycota</taxon>
        <taxon>Pezizomycotina</taxon>
        <taxon>Sordariomycetes</taxon>
        <taxon>Hypocreomycetidae</taxon>
        <taxon>Hypocreales</taxon>
        <taxon>Clavicipitaceae</taxon>
        <taxon>Claviceps</taxon>
    </lineage>
</organism>
<dbReference type="GO" id="GO:0005634">
    <property type="term" value="C:nucleus"/>
    <property type="evidence" value="ECO:0007669"/>
    <property type="project" value="UniProtKB-SubCell"/>
</dbReference>
<evidence type="ECO:0000256" key="1">
    <source>
        <dbReference type="ARBA" id="ARBA00004123"/>
    </source>
</evidence>
<evidence type="ECO:0000256" key="2">
    <source>
        <dbReference type="ARBA" id="ARBA00022723"/>
    </source>
</evidence>
<comment type="caution">
    <text evidence="8">The sequence shown here is derived from an EMBL/GenBank/DDBJ whole genome shotgun (WGS) entry which is preliminary data.</text>
</comment>
<dbReference type="PANTHER" id="PTHR40626">
    <property type="entry name" value="MIP31509P"/>
    <property type="match status" value="1"/>
</dbReference>
<comment type="subcellular location">
    <subcellularLocation>
        <location evidence="1">Nucleus</location>
    </subcellularLocation>
</comment>
<dbReference type="EMBL" id="SRPY01000379">
    <property type="protein sequence ID" value="KAG5925384.1"/>
    <property type="molecule type" value="Genomic_DNA"/>
</dbReference>